<name>A0AA38H783_9TREE</name>
<sequence length="166" mass="18902">MSGQATDVSVYKFNHTMFRIKDPKVSIPFYENVLGMEKFKESAGSDFTNFFLAFPNGWPTEGLSAKEKEEAFGKREGVLELCWNHGTESDDSFKGYASGNDEPGRGFGHIAITVDNLEAAVKRFDDLKVKFKKRPEDGRMKSIAFIYDPDGYWIEVLEQNKKVEHK</sequence>
<evidence type="ECO:0000256" key="9">
    <source>
        <dbReference type="RuleBase" id="RU361179"/>
    </source>
</evidence>
<evidence type="ECO:0000313" key="11">
    <source>
        <dbReference type="EMBL" id="KAI9634046.1"/>
    </source>
</evidence>
<dbReference type="NCBIfam" id="TIGR00068">
    <property type="entry name" value="glyox_I"/>
    <property type="match status" value="1"/>
</dbReference>
<keyword evidence="6 9" id="KW-0456">Lyase</keyword>
<gene>
    <name evidence="11" type="ORF">MKK02DRAFT_34694</name>
</gene>
<dbReference type="GO" id="GO:0046872">
    <property type="term" value="F:metal ion binding"/>
    <property type="evidence" value="ECO:0007669"/>
    <property type="project" value="UniProtKB-UniRule"/>
</dbReference>
<comment type="similarity">
    <text evidence="2 9">Belongs to the glyoxalase I family.</text>
</comment>
<comment type="cofactor">
    <cofactor evidence="8">
        <name>Zn(2+)</name>
        <dbReference type="ChEBI" id="CHEBI:29105"/>
    </cofactor>
    <text evidence="8">Binds 1 zinc ion per subunit. In the homodimer, two zinc ions are bound between subunits.</text>
</comment>
<feature type="active site" description="Proton donor/acceptor" evidence="7">
    <location>
        <position position="155"/>
    </location>
</feature>
<dbReference type="PANTHER" id="PTHR10374:SF30">
    <property type="entry name" value="LACTOYLGLUTATHIONE LYASE"/>
    <property type="match status" value="1"/>
</dbReference>
<dbReference type="RefSeq" id="XP_052943823.1">
    <property type="nucleotide sequence ID" value="XM_053088994.1"/>
</dbReference>
<dbReference type="Pfam" id="PF00903">
    <property type="entry name" value="Glyoxalase"/>
    <property type="match status" value="1"/>
</dbReference>
<dbReference type="InterPro" id="IPR037523">
    <property type="entry name" value="VOC_core"/>
</dbReference>
<feature type="binding site" evidence="8">
    <location>
        <position position="109"/>
    </location>
    <ligand>
        <name>Zn(2+)</name>
        <dbReference type="ChEBI" id="CHEBI:29105"/>
        <note>ligand shared between dimeric partners</note>
    </ligand>
</feature>
<organism evidence="11 12">
    <name type="scientific">Dioszegia hungarica</name>
    <dbReference type="NCBI Taxonomy" id="4972"/>
    <lineage>
        <taxon>Eukaryota</taxon>
        <taxon>Fungi</taxon>
        <taxon>Dikarya</taxon>
        <taxon>Basidiomycota</taxon>
        <taxon>Agaricomycotina</taxon>
        <taxon>Tremellomycetes</taxon>
        <taxon>Tremellales</taxon>
        <taxon>Bulleribasidiaceae</taxon>
        <taxon>Dioszegia</taxon>
    </lineage>
</organism>
<dbReference type="InterPro" id="IPR004361">
    <property type="entry name" value="Glyoxalase_1"/>
</dbReference>
<dbReference type="PROSITE" id="PS00934">
    <property type="entry name" value="GLYOXALASE_I_1"/>
    <property type="match status" value="1"/>
</dbReference>
<evidence type="ECO:0000313" key="12">
    <source>
        <dbReference type="Proteomes" id="UP001164286"/>
    </source>
</evidence>
<evidence type="ECO:0000256" key="5">
    <source>
        <dbReference type="ARBA" id="ARBA00022833"/>
    </source>
</evidence>
<comment type="caution">
    <text evidence="11">The sequence shown here is derived from an EMBL/GenBank/DDBJ whole genome shotgun (WGS) entry which is preliminary data.</text>
</comment>
<dbReference type="PROSITE" id="PS51819">
    <property type="entry name" value="VOC"/>
    <property type="match status" value="1"/>
</dbReference>
<dbReference type="AlphaFoldDB" id="A0AA38H783"/>
<comment type="catalytic activity">
    <reaction evidence="9">
        <text>(R)-S-lactoylglutathione = methylglyoxal + glutathione</text>
        <dbReference type="Rhea" id="RHEA:19069"/>
        <dbReference type="ChEBI" id="CHEBI:17158"/>
        <dbReference type="ChEBI" id="CHEBI:57474"/>
        <dbReference type="ChEBI" id="CHEBI:57925"/>
        <dbReference type="EC" id="4.4.1.5"/>
    </reaction>
</comment>
<dbReference type="PROSITE" id="PS00935">
    <property type="entry name" value="GLYOXALASE_I_2"/>
    <property type="match status" value="1"/>
</dbReference>
<keyword evidence="4 8" id="KW-0479">Metal-binding</keyword>
<reference evidence="11" key="1">
    <citation type="journal article" date="2022" name="G3 (Bethesda)">
        <title>High quality genome of the basidiomycete yeast Dioszegia hungarica PDD-24b-2 isolated from cloud water.</title>
        <authorList>
            <person name="Jarrige D."/>
            <person name="Haridas S."/>
            <person name="Bleykasten-Grosshans C."/>
            <person name="Joly M."/>
            <person name="Nadalig T."/>
            <person name="Sancelme M."/>
            <person name="Vuilleumier S."/>
            <person name="Grigoriev I.V."/>
            <person name="Amato P."/>
            <person name="Bringel F."/>
        </authorList>
    </citation>
    <scope>NUCLEOTIDE SEQUENCE</scope>
    <source>
        <strain evidence="11">PDD-24b-2</strain>
    </source>
</reference>
<protein>
    <recommendedName>
        <fullName evidence="3 9">Lactoylglutathione lyase</fullName>
        <ecNumber evidence="3 9">4.4.1.5</ecNumber>
    </recommendedName>
    <alternativeName>
        <fullName evidence="9">Glyoxalase I</fullName>
    </alternativeName>
</protein>
<comment type="function">
    <text evidence="9">Catalyzes the conversion of hemimercaptal, formed from methylglyoxal and glutathione, to S-lactoylglutathione.</text>
</comment>
<evidence type="ECO:0000256" key="2">
    <source>
        <dbReference type="ARBA" id="ARBA00010363"/>
    </source>
</evidence>
<proteinExistence type="inferred from homology"/>
<evidence type="ECO:0000256" key="6">
    <source>
        <dbReference type="ARBA" id="ARBA00023239"/>
    </source>
</evidence>
<evidence type="ECO:0000256" key="7">
    <source>
        <dbReference type="PIRSR" id="PIRSR604361-1"/>
    </source>
</evidence>
<dbReference type="PANTHER" id="PTHR10374">
    <property type="entry name" value="LACTOYLGLUTATHIONE LYASE GLYOXALASE I"/>
    <property type="match status" value="1"/>
</dbReference>
<dbReference type="EC" id="4.4.1.5" evidence="3 9"/>
<evidence type="ECO:0000256" key="4">
    <source>
        <dbReference type="ARBA" id="ARBA00022723"/>
    </source>
</evidence>
<comment type="pathway">
    <text evidence="1 9">Secondary metabolite metabolism; methylglyoxal degradation; (R)-lactate from methylglyoxal: step 1/2.</text>
</comment>
<keyword evidence="12" id="KW-1185">Reference proteome</keyword>
<feature type="binding site" evidence="8">
    <location>
        <position position="80"/>
    </location>
    <ligand>
        <name>Zn(2+)</name>
        <dbReference type="ChEBI" id="CHEBI:29105"/>
        <note>ligand shared between dimeric partners</note>
    </ligand>
</feature>
<dbReference type="EMBL" id="JAKWFO010000008">
    <property type="protein sequence ID" value="KAI9634046.1"/>
    <property type="molecule type" value="Genomic_DNA"/>
</dbReference>
<dbReference type="GeneID" id="77728199"/>
<dbReference type="GO" id="GO:0004462">
    <property type="term" value="F:lactoylglutathione lyase activity"/>
    <property type="evidence" value="ECO:0007669"/>
    <property type="project" value="UniProtKB-UniRule"/>
</dbReference>
<evidence type="ECO:0000256" key="3">
    <source>
        <dbReference type="ARBA" id="ARBA00012081"/>
    </source>
</evidence>
<evidence type="ECO:0000256" key="8">
    <source>
        <dbReference type="PIRSR" id="PIRSR604361-3"/>
    </source>
</evidence>
<dbReference type="InterPro" id="IPR018146">
    <property type="entry name" value="Glyoxalase_1_CS"/>
</dbReference>
<dbReference type="SUPFAM" id="SSF54593">
    <property type="entry name" value="Glyoxalase/Bleomycin resistance protein/Dihydroxybiphenyl dioxygenase"/>
    <property type="match status" value="1"/>
</dbReference>
<keyword evidence="5 8" id="KW-0862">Zinc</keyword>
<dbReference type="Gene3D" id="3.10.180.10">
    <property type="entry name" value="2,3-Dihydroxybiphenyl 1,2-Dioxygenase, domain 1"/>
    <property type="match status" value="1"/>
</dbReference>
<dbReference type="CDD" id="cd07233">
    <property type="entry name" value="GlxI_Zn"/>
    <property type="match status" value="1"/>
</dbReference>
<dbReference type="InterPro" id="IPR004360">
    <property type="entry name" value="Glyas_Fos-R_dOase_dom"/>
</dbReference>
<evidence type="ECO:0000259" key="10">
    <source>
        <dbReference type="PROSITE" id="PS51819"/>
    </source>
</evidence>
<dbReference type="Proteomes" id="UP001164286">
    <property type="component" value="Unassembled WGS sequence"/>
</dbReference>
<accession>A0AA38H783</accession>
<dbReference type="InterPro" id="IPR029068">
    <property type="entry name" value="Glyas_Bleomycin-R_OHBP_Dase"/>
</dbReference>
<evidence type="ECO:0000256" key="1">
    <source>
        <dbReference type="ARBA" id="ARBA00005008"/>
    </source>
</evidence>
<feature type="domain" description="VOC" evidence="10">
    <location>
        <begin position="12"/>
        <end position="159"/>
    </location>
</feature>
<feature type="binding site" evidence="8">
    <location>
        <position position="155"/>
    </location>
    <ligand>
        <name>Zn(2+)</name>
        <dbReference type="ChEBI" id="CHEBI:29105"/>
        <note>ligand shared between dimeric partners</note>
    </ligand>
</feature>